<evidence type="ECO:0000256" key="1">
    <source>
        <dbReference type="ARBA" id="ARBA00004141"/>
    </source>
</evidence>
<feature type="domain" description="SLC41A/MgtE integral membrane" evidence="10">
    <location>
        <begin position="116"/>
        <end position="161"/>
    </location>
</feature>
<feature type="transmembrane region" description="Helical" evidence="9">
    <location>
        <begin position="146"/>
        <end position="169"/>
    </location>
</feature>
<comment type="similarity">
    <text evidence="2">Belongs to the SLC41A transporter family.</text>
</comment>
<dbReference type="GO" id="GO:0005886">
    <property type="term" value="C:plasma membrane"/>
    <property type="evidence" value="ECO:0007669"/>
    <property type="project" value="TreeGrafter"/>
</dbReference>
<name>A0A7E4ZVM6_PANRE</name>
<reference evidence="11" key="1">
    <citation type="journal article" date="2013" name="Genetics">
        <title>The draft genome and transcriptome of Panagrellus redivivus are shaped by the harsh demands of a free-living lifestyle.</title>
        <authorList>
            <person name="Srinivasan J."/>
            <person name="Dillman A.R."/>
            <person name="Macchietto M.G."/>
            <person name="Heikkinen L."/>
            <person name="Lakso M."/>
            <person name="Fracchia K.M."/>
            <person name="Antoshechkin I."/>
            <person name="Mortazavi A."/>
            <person name="Wong G."/>
            <person name="Sternberg P.W."/>
        </authorList>
    </citation>
    <scope>NUCLEOTIDE SEQUENCE [LARGE SCALE GENOMIC DNA]</scope>
    <source>
        <strain evidence="11">MT8872</strain>
    </source>
</reference>
<dbReference type="Gene3D" id="1.10.357.20">
    <property type="entry name" value="SLC41 divalent cation transporters, integral membrane domain"/>
    <property type="match status" value="1"/>
</dbReference>
<protein>
    <submittedName>
        <fullName evidence="12">MgtE domain-containing protein</fullName>
    </submittedName>
</protein>
<dbReference type="Proteomes" id="UP000492821">
    <property type="component" value="Unassembled WGS sequence"/>
</dbReference>
<dbReference type="PANTHER" id="PTHR16228:SF7">
    <property type="entry name" value="SLC41A_MGTE INTEGRAL MEMBRANE DOMAIN-CONTAINING PROTEIN"/>
    <property type="match status" value="1"/>
</dbReference>
<dbReference type="InterPro" id="IPR045349">
    <property type="entry name" value="SLC41A1-3"/>
</dbReference>
<comment type="subcellular location">
    <subcellularLocation>
        <location evidence="1">Membrane</location>
        <topology evidence="1">Multi-pass membrane protein</topology>
    </subcellularLocation>
</comment>
<evidence type="ECO:0000259" key="10">
    <source>
        <dbReference type="Pfam" id="PF01769"/>
    </source>
</evidence>
<sequence length="177" mass="19848">MHMRCLFNGMANDFFGSSCQCRWMEAFFSSLTGNGPTVAPYCQSSGKKGCRKGKMNATLTLIQREDKEKLRHRKADGYQSEHSMQALKRTITPRFTGNTVSSSSRLNEKTTDHYALLVTLLLFVCQWLVAMMWTCRVDPDNAAIPYLTALGDLIGTVLLFGAFSFLHCIGDEEIIKS</sequence>
<dbReference type="InterPro" id="IPR006667">
    <property type="entry name" value="SLC41_membr_dom"/>
</dbReference>
<evidence type="ECO:0000313" key="11">
    <source>
        <dbReference type="Proteomes" id="UP000492821"/>
    </source>
</evidence>
<dbReference type="WBParaSite" id="Pan_g20331.t1">
    <property type="protein sequence ID" value="Pan_g20331.t1"/>
    <property type="gene ID" value="Pan_g20331"/>
</dbReference>
<evidence type="ECO:0000256" key="3">
    <source>
        <dbReference type="ARBA" id="ARBA00022448"/>
    </source>
</evidence>
<keyword evidence="3" id="KW-0813">Transport</keyword>
<evidence type="ECO:0000256" key="9">
    <source>
        <dbReference type="SAM" id="Phobius"/>
    </source>
</evidence>
<organism evidence="11 12">
    <name type="scientific">Panagrellus redivivus</name>
    <name type="common">Microworm</name>
    <dbReference type="NCBI Taxonomy" id="6233"/>
    <lineage>
        <taxon>Eukaryota</taxon>
        <taxon>Metazoa</taxon>
        <taxon>Ecdysozoa</taxon>
        <taxon>Nematoda</taxon>
        <taxon>Chromadorea</taxon>
        <taxon>Rhabditida</taxon>
        <taxon>Tylenchina</taxon>
        <taxon>Panagrolaimomorpha</taxon>
        <taxon>Panagrolaimoidea</taxon>
        <taxon>Panagrolaimidae</taxon>
        <taxon>Panagrellus</taxon>
    </lineage>
</organism>
<evidence type="ECO:0000256" key="4">
    <source>
        <dbReference type="ARBA" id="ARBA00022692"/>
    </source>
</evidence>
<dbReference type="PANTHER" id="PTHR16228">
    <property type="entry name" value="DIVALENT CATION TRANSPORTER SOLUTE CARRIER FAMILY 41"/>
    <property type="match status" value="1"/>
</dbReference>
<evidence type="ECO:0000256" key="2">
    <source>
        <dbReference type="ARBA" id="ARBA00009749"/>
    </source>
</evidence>
<keyword evidence="8 9" id="KW-0472">Membrane</keyword>
<keyword evidence="11" id="KW-1185">Reference proteome</keyword>
<keyword evidence="5" id="KW-0460">Magnesium</keyword>
<accession>A0A7E4ZVM6</accession>
<feature type="transmembrane region" description="Helical" evidence="9">
    <location>
        <begin position="114"/>
        <end position="134"/>
    </location>
</feature>
<dbReference type="AlphaFoldDB" id="A0A7E4ZVM6"/>
<dbReference type="InterPro" id="IPR036739">
    <property type="entry name" value="SLC41_membr_dom_sf"/>
</dbReference>
<evidence type="ECO:0000256" key="5">
    <source>
        <dbReference type="ARBA" id="ARBA00022842"/>
    </source>
</evidence>
<proteinExistence type="inferred from homology"/>
<evidence type="ECO:0000256" key="6">
    <source>
        <dbReference type="ARBA" id="ARBA00022989"/>
    </source>
</evidence>
<dbReference type="GO" id="GO:0008324">
    <property type="term" value="F:monoatomic cation transmembrane transporter activity"/>
    <property type="evidence" value="ECO:0007669"/>
    <property type="project" value="InterPro"/>
</dbReference>
<evidence type="ECO:0000256" key="8">
    <source>
        <dbReference type="ARBA" id="ARBA00023136"/>
    </source>
</evidence>
<keyword evidence="4 9" id="KW-0812">Transmembrane</keyword>
<keyword evidence="6 9" id="KW-1133">Transmembrane helix</keyword>
<evidence type="ECO:0000256" key="7">
    <source>
        <dbReference type="ARBA" id="ARBA00023065"/>
    </source>
</evidence>
<dbReference type="Pfam" id="PF01769">
    <property type="entry name" value="MgtE"/>
    <property type="match status" value="1"/>
</dbReference>
<evidence type="ECO:0000313" key="12">
    <source>
        <dbReference type="WBParaSite" id="Pan_g20331.t1"/>
    </source>
</evidence>
<dbReference type="SUPFAM" id="SSF161093">
    <property type="entry name" value="MgtE membrane domain-like"/>
    <property type="match status" value="1"/>
</dbReference>
<keyword evidence="7" id="KW-0406">Ion transport</keyword>
<reference evidence="12" key="2">
    <citation type="submission" date="2020-10" db="UniProtKB">
        <authorList>
            <consortium name="WormBaseParasite"/>
        </authorList>
    </citation>
    <scope>IDENTIFICATION</scope>
</reference>